<dbReference type="OrthoDB" id="2339190at2759"/>
<dbReference type="AlphaFoldDB" id="A0A9N8Z3A9"/>
<dbReference type="EMBL" id="CAJVPV010000780">
    <property type="protein sequence ID" value="CAG8473601.1"/>
    <property type="molecule type" value="Genomic_DNA"/>
</dbReference>
<gene>
    <name evidence="2" type="ORF">AMORRO_LOCUS1971</name>
</gene>
<name>A0A9N8Z3A9_9GLOM</name>
<reference evidence="2" key="1">
    <citation type="submission" date="2021-06" db="EMBL/GenBank/DDBJ databases">
        <authorList>
            <person name="Kallberg Y."/>
            <person name="Tangrot J."/>
            <person name="Rosling A."/>
        </authorList>
    </citation>
    <scope>NUCLEOTIDE SEQUENCE</scope>
    <source>
        <strain evidence="2">CL551</strain>
    </source>
</reference>
<organism evidence="2 3">
    <name type="scientific">Acaulospora morrowiae</name>
    <dbReference type="NCBI Taxonomy" id="94023"/>
    <lineage>
        <taxon>Eukaryota</taxon>
        <taxon>Fungi</taxon>
        <taxon>Fungi incertae sedis</taxon>
        <taxon>Mucoromycota</taxon>
        <taxon>Glomeromycotina</taxon>
        <taxon>Glomeromycetes</taxon>
        <taxon>Diversisporales</taxon>
        <taxon>Acaulosporaceae</taxon>
        <taxon>Acaulospora</taxon>
    </lineage>
</organism>
<keyword evidence="3" id="KW-1185">Reference proteome</keyword>
<dbReference type="Proteomes" id="UP000789342">
    <property type="component" value="Unassembled WGS sequence"/>
</dbReference>
<keyword evidence="1" id="KW-0732">Signal</keyword>
<evidence type="ECO:0000313" key="2">
    <source>
        <dbReference type="EMBL" id="CAG8473601.1"/>
    </source>
</evidence>
<accession>A0A9N8Z3A9</accession>
<comment type="caution">
    <text evidence="2">The sequence shown here is derived from an EMBL/GenBank/DDBJ whole genome shotgun (WGS) entry which is preliminary data.</text>
</comment>
<feature type="signal peptide" evidence="1">
    <location>
        <begin position="1"/>
        <end position="25"/>
    </location>
</feature>
<sequence>MMKFKSHIFALFFLVLSITISCIHSTPVGLSTRCVKDLSNVRGILITSPVSGHNYEFGDEIEIIIHPDPSVKVIYELNLQIAAERTVYVFERNITLTPPGQEYYVLKYNLPKKGEYNLTDDARYHIGIFDSEGEFIAASGTFNIGCPKFGLTMLSPPVNQTYHPGDEICVTWSDKFDLYQDIKAIIHLFYYNEKNEISEPPLDVFVDYELSKGEATIKVPDFPNHRNYVIIIGFNRTSDIDGTVDGKPQVVLEHYIANTFNIVSGCTDAY</sequence>
<evidence type="ECO:0000313" key="3">
    <source>
        <dbReference type="Proteomes" id="UP000789342"/>
    </source>
</evidence>
<evidence type="ECO:0000256" key="1">
    <source>
        <dbReference type="SAM" id="SignalP"/>
    </source>
</evidence>
<feature type="chain" id="PRO_5040230039" evidence="1">
    <location>
        <begin position="26"/>
        <end position="270"/>
    </location>
</feature>
<proteinExistence type="predicted"/>
<dbReference type="PROSITE" id="PS51257">
    <property type="entry name" value="PROKAR_LIPOPROTEIN"/>
    <property type="match status" value="1"/>
</dbReference>
<protein>
    <submittedName>
        <fullName evidence="2">8450_t:CDS:1</fullName>
    </submittedName>
</protein>